<protein>
    <submittedName>
        <fullName evidence="7">Efflux RND transporter periplasmic adaptor subunit</fullName>
    </submittedName>
</protein>
<dbReference type="InterPro" id="IPR058625">
    <property type="entry name" value="MdtA-like_BSH"/>
</dbReference>
<proteinExistence type="inferred from homology"/>
<evidence type="ECO:0000259" key="6">
    <source>
        <dbReference type="Pfam" id="PF25954"/>
    </source>
</evidence>
<evidence type="ECO:0000256" key="2">
    <source>
        <dbReference type="SAM" id="Coils"/>
    </source>
</evidence>
<dbReference type="InterPro" id="IPR058792">
    <property type="entry name" value="Beta-barrel_RND_2"/>
</dbReference>
<dbReference type="GO" id="GO:1990281">
    <property type="term" value="C:efflux pump complex"/>
    <property type="evidence" value="ECO:0007669"/>
    <property type="project" value="TreeGrafter"/>
</dbReference>
<keyword evidence="3" id="KW-0732">Signal</keyword>
<evidence type="ECO:0000313" key="7">
    <source>
        <dbReference type="EMBL" id="THF47747.1"/>
    </source>
</evidence>
<dbReference type="Gene3D" id="2.40.50.100">
    <property type="match status" value="1"/>
</dbReference>
<dbReference type="InterPro" id="IPR006143">
    <property type="entry name" value="RND_pump_MFP"/>
</dbReference>
<dbReference type="Pfam" id="PF25917">
    <property type="entry name" value="BSH_RND"/>
    <property type="match status" value="1"/>
</dbReference>
<feature type="signal peptide" evidence="3">
    <location>
        <begin position="1"/>
        <end position="27"/>
    </location>
</feature>
<dbReference type="PANTHER" id="PTHR30469">
    <property type="entry name" value="MULTIDRUG RESISTANCE PROTEIN MDTA"/>
    <property type="match status" value="1"/>
</dbReference>
<keyword evidence="2" id="KW-0175">Coiled coil</keyword>
<dbReference type="GO" id="GO:0015562">
    <property type="term" value="F:efflux transmembrane transporter activity"/>
    <property type="evidence" value="ECO:0007669"/>
    <property type="project" value="TreeGrafter"/>
</dbReference>
<feature type="chain" id="PRO_5020418322" evidence="3">
    <location>
        <begin position="28"/>
        <end position="367"/>
    </location>
</feature>
<dbReference type="Gene3D" id="2.40.420.20">
    <property type="match status" value="1"/>
</dbReference>
<evidence type="ECO:0000259" key="4">
    <source>
        <dbReference type="Pfam" id="PF25876"/>
    </source>
</evidence>
<feature type="domain" description="CusB-like beta-barrel" evidence="6">
    <location>
        <begin position="211"/>
        <end position="284"/>
    </location>
</feature>
<evidence type="ECO:0000256" key="1">
    <source>
        <dbReference type="ARBA" id="ARBA00009477"/>
    </source>
</evidence>
<reference evidence="7 8" key="1">
    <citation type="submission" date="2019-04" db="EMBL/GenBank/DDBJ databases">
        <title>Rhizobium terrae sp. nov., isolated from a paddy soil.</title>
        <authorList>
            <person name="Lin S.-Y."/>
            <person name="Hameed A."/>
            <person name="Huang H.-I."/>
            <person name="Young C.-C."/>
        </authorList>
    </citation>
    <scope>NUCLEOTIDE SEQUENCE [LARGE SCALE GENOMIC DNA]</scope>
    <source>
        <strain evidence="7 8">CC-HIH110</strain>
    </source>
</reference>
<comment type="similarity">
    <text evidence="1">Belongs to the membrane fusion protein (MFP) (TC 8.A.1) family.</text>
</comment>
<dbReference type="Pfam" id="PF25876">
    <property type="entry name" value="HH_MFP_RND"/>
    <property type="match status" value="1"/>
</dbReference>
<dbReference type="PANTHER" id="PTHR30469:SF15">
    <property type="entry name" value="HLYD FAMILY OF SECRETION PROTEINS"/>
    <property type="match status" value="1"/>
</dbReference>
<dbReference type="EMBL" id="SSOA01000011">
    <property type="protein sequence ID" value="THF47747.1"/>
    <property type="molecule type" value="Genomic_DNA"/>
</dbReference>
<dbReference type="NCBIfam" id="TIGR01730">
    <property type="entry name" value="RND_mfp"/>
    <property type="match status" value="1"/>
</dbReference>
<gene>
    <name evidence="7" type="ORF">E6C51_16885</name>
</gene>
<evidence type="ECO:0000259" key="5">
    <source>
        <dbReference type="Pfam" id="PF25917"/>
    </source>
</evidence>
<dbReference type="Gene3D" id="2.40.30.170">
    <property type="match status" value="1"/>
</dbReference>
<organism evidence="7 8">
    <name type="scientific">Allorhizobium terrae</name>
    <dbReference type="NCBI Taxonomy" id="1848972"/>
    <lineage>
        <taxon>Bacteria</taxon>
        <taxon>Pseudomonadati</taxon>
        <taxon>Pseudomonadota</taxon>
        <taxon>Alphaproteobacteria</taxon>
        <taxon>Hyphomicrobiales</taxon>
        <taxon>Rhizobiaceae</taxon>
        <taxon>Rhizobium/Agrobacterium group</taxon>
        <taxon>Allorhizobium</taxon>
    </lineage>
</organism>
<dbReference type="InterPro" id="IPR058624">
    <property type="entry name" value="MdtA-like_HH"/>
</dbReference>
<evidence type="ECO:0000313" key="8">
    <source>
        <dbReference type="Proteomes" id="UP000310754"/>
    </source>
</evidence>
<feature type="domain" description="Multidrug resistance protein MdtA-like barrel-sandwich hybrid" evidence="5">
    <location>
        <begin position="71"/>
        <end position="199"/>
    </location>
</feature>
<feature type="domain" description="Multidrug resistance protein MdtA-like alpha-helical hairpin" evidence="4">
    <location>
        <begin position="104"/>
        <end position="172"/>
    </location>
</feature>
<dbReference type="SUPFAM" id="SSF111369">
    <property type="entry name" value="HlyD-like secretion proteins"/>
    <property type="match status" value="1"/>
</dbReference>
<evidence type="ECO:0000256" key="3">
    <source>
        <dbReference type="SAM" id="SignalP"/>
    </source>
</evidence>
<keyword evidence="8" id="KW-1185">Reference proteome</keyword>
<dbReference type="AlphaFoldDB" id="A0A4S3ZQB5"/>
<sequence>MTLFHRRMPRFLLAATMLLSPMVPALAQEVPSAAEVRPVMWIEAKAEHAGLLNFAGTVQPRIKTDLAFRTLGRVTARNVQVGDVVKQGDVLMEIDPLALQLAVRSAQADLNSAQAQLENARITEKRKETLAASNSISQADLELAQQGLISAQASVDKAQSSLDKAKEQLGYAQLKADFDGAITATSGDVGQTVSSGQTMLTLARLDQRDAVVDVPESLLPAIRATPEIDVELQLDPHVTAHGILREVAPEADATTRTHRLKIAIDNAPAAFRLGSVVTVRFSTEDGLEVITLPASSVLHRDGKDYVWRVDNDGKKVHLTAVKIDPKFVNSSYMRILSGVARGDKIVAAGVNELQDGQNIRLGQERRT</sequence>
<accession>A0A4S3ZQB5</accession>
<dbReference type="Pfam" id="PF25954">
    <property type="entry name" value="Beta-barrel_RND_2"/>
    <property type="match status" value="1"/>
</dbReference>
<feature type="coiled-coil region" evidence="2">
    <location>
        <begin position="103"/>
        <end position="168"/>
    </location>
</feature>
<name>A0A4S3ZQB5_9HYPH</name>
<comment type="caution">
    <text evidence="7">The sequence shown here is derived from an EMBL/GenBank/DDBJ whole genome shotgun (WGS) entry which is preliminary data.</text>
</comment>
<dbReference type="Proteomes" id="UP000310754">
    <property type="component" value="Unassembled WGS sequence"/>
</dbReference>
<dbReference type="Gene3D" id="1.10.287.470">
    <property type="entry name" value="Helix hairpin bin"/>
    <property type="match status" value="1"/>
</dbReference>